<sequence>MAEEHRSIDTSDLGVFDSDWSWLDTHPLYTQTNQDLGLGILNENIQPIYSPFGALNPDTGFLGPVSTPDVNFERAEIGLSNGNSPLSPPHSEIPSPSIGYTGSYLRHGTPGNLPLSYPSSGVNTPPRGLPRRRSRYFVPRSGSKQRTAPVMIPTASQTDQSLNPMQRWQESPPEDEPASMTAIMDAVNNAVTQDKARLSDYASTASEPNSYGSLDAFRHHRGRPSSTSGESGTSMSSKFSGASHRSAGSGLSPSASLSHKSQSKSQSRVGKTRQTKTSQDTKRRFCCTFCCDRFKSKYDWARHEKSLHLNLEKWVCTPFGAVVFSPTTSRTHCAYCHALEPNPEHLSEHNHLACQGNNPHFLRKDHLAQHLRHTHKLKVMPLIDDWKIAGPDVSSRCGFCDITMSTWAERIEHLAGHFRSGVTMKQWRGDHGFAPYIAAQVKNWMPPYMIGSESHSLIPFSATDYNVRDHLDQITARVHGEETFTEQTELPALDEIPPRSQLSSFTEVLTKHLSQYAQRQMKLGIVPTDEMFQRESRRIVYDTEDSWNQSIADNSEWLDAFRRLHCQPVQMAEHAQANFENGVPFEMAGPSHHGE</sequence>
<gene>
    <name evidence="3" type="ORF">PENSTE_c039G09072</name>
</gene>
<dbReference type="Proteomes" id="UP000191285">
    <property type="component" value="Unassembled WGS sequence"/>
</dbReference>
<comment type="caution">
    <text evidence="3">The sequence shown here is derived from an EMBL/GenBank/DDBJ whole genome shotgun (WGS) entry which is preliminary data.</text>
</comment>
<organism evidence="3 4">
    <name type="scientific">Penicillium steckii</name>
    <dbReference type="NCBI Taxonomy" id="303698"/>
    <lineage>
        <taxon>Eukaryota</taxon>
        <taxon>Fungi</taxon>
        <taxon>Dikarya</taxon>
        <taxon>Ascomycota</taxon>
        <taxon>Pezizomycotina</taxon>
        <taxon>Eurotiomycetes</taxon>
        <taxon>Eurotiomycetidae</taxon>
        <taxon>Eurotiales</taxon>
        <taxon>Aspergillaceae</taxon>
        <taxon>Penicillium</taxon>
    </lineage>
</organism>
<keyword evidence="4" id="KW-1185">Reference proteome</keyword>
<dbReference type="STRING" id="303698.A0A1V6SJB4"/>
<dbReference type="OrthoDB" id="5399138at2759"/>
<evidence type="ECO:0000256" key="1">
    <source>
        <dbReference type="SAM" id="MobiDB-lite"/>
    </source>
</evidence>
<protein>
    <recommendedName>
        <fullName evidence="2">C2H2-type domain-containing protein</fullName>
    </recommendedName>
</protein>
<feature type="compositionally biased region" description="Low complexity" evidence="1">
    <location>
        <begin position="224"/>
        <end position="267"/>
    </location>
</feature>
<feature type="region of interest" description="Disordered" evidence="1">
    <location>
        <begin position="199"/>
        <end position="276"/>
    </location>
</feature>
<feature type="domain" description="C2H2-type" evidence="2">
    <location>
        <begin position="286"/>
        <end position="308"/>
    </location>
</feature>
<dbReference type="AlphaFoldDB" id="A0A1V6SJB4"/>
<evidence type="ECO:0000259" key="2">
    <source>
        <dbReference type="PROSITE" id="PS00028"/>
    </source>
</evidence>
<evidence type="ECO:0000313" key="3">
    <source>
        <dbReference type="EMBL" id="OQE14097.1"/>
    </source>
</evidence>
<dbReference type="EMBL" id="MLKD01000039">
    <property type="protein sequence ID" value="OQE14097.1"/>
    <property type="molecule type" value="Genomic_DNA"/>
</dbReference>
<feature type="compositionally biased region" description="Polar residues" evidence="1">
    <location>
        <begin position="154"/>
        <end position="169"/>
    </location>
</feature>
<evidence type="ECO:0000313" key="4">
    <source>
        <dbReference type="Proteomes" id="UP000191285"/>
    </source>
</evidence>
<feature type="compositionally biased region" description="Polar residues" evidence="1">
    <location>
        <begin position="201"/>
        <end position="212"/>
    </location>
</feature>
<reference evidence="4" key="1">
    <citation type="journal article" date="2017" name="Nat. Microbiol.">
        <title>Global analysis of biosynthetic gene clusters reveals vast potential of secondary metabolite production in Penicillium species.</title>
        <authorList>
            <person name="Nielsen J.C."/>
            <person name="Grijseels S."/>
            <person name="Prigent S."/>
            <person name="Ji B."/>
            <person name="Dainat J."/>
            <person name="Nielsen K.F."/>
            <person name="Frisvad J.C."/>
            <person name="Workman M."/>
            <person name="Nielsen J."/>
        </authorList>
    </citation>
    <scope>NUCLEOTIDE SEQUENCE [LARGE SCALE GENOMIC DNA]</scope>
    <source>
        <strain evidence="4">IBT 24891</strain>
    </source>
</reference>
<name>A0A1V6SJB4_9EURO</name>
<feature type="region of interest" description="Disordered" evidence="1">
    <location>
        <begin position="79"/>
        <end position="178"/>
    </location>
</feature>
<dbReference type="SMART" id="SM00355">
    <property type="entry name" value="ZnF_C2H2"/>
    <property type="match status" value="2"/>
</dbReference>
<accession>A0A1V6SJB4</accession>
<dbReference type="PROSITE" id="PS00028">
    <property type="entry name" value="ZINC_FINGER_C2H2_1"/>
    <property type="match status" value="1"/>
</dbReference>
<proteinExistence type="predicted"/>
<dbReference type="InterPro" id="IPR013087">
    <property type="entry name" value="Znf_C2H2_type"/>
</dbReference>